<name>F0V2D1_MYCS3</name>
<dbReference type="Proteomes" id="UP000008645">
    <property type="component" value="Chromosome"/>
</dbReference>
<gene>
    <name evidence="1" type="ORF">MSUIS_07190</name>
</gene>
<dbReference type="KEGG" id="msk:MSUIS_07190"/>
<evidence type="ECO:0000313" key="1">
    <source>
        <dbReference type="EMBL" id="CBZ40812.1"/>
    </source>
</evidence>
<accession>F0V2D1</accession>
<dbReference type="AlphaFoldDB" id="F0V2D1"/>
<reference evidence="1 2" key="1">
    <citation type="journal article" date="2011" name="J. Bacteriol.">
        <title>Complete genome sequence of the hemotrophic Mycoplasma suis strain KI3806.</title>
        <authorList>
            <person name="Oehlerking J."/>
            <person name="Kube M."/>
            <person name="Felder K.M."/>
            <person name="Matter D."/>
            <person name="Wittenbrink M.M."/>
            <person name="Schwarzenbach S."/>
            <person name="Kramer M.M."/>
            <person name="Hoelzle K."/>
            <person name="Hoelzle L.E."/>
        </authorList>
    </citation>
    <scope>NUCLEOTIDE SEQUENCE [LARGE SCALE GENOMIC DNA]</scope>
    <source>
        <strain evidence="2">KI_3806</strain>
    </source>
</reference>
<proteinExistence type="predicted"/>
<protein>
    <submittedName>
        <fullName evidence="1">Uncharacterized protein</fullName>
    </submittedName>
</protein>
<dbReference type="EMBL" id="FQ790233">
    <property type="protein sequence ID" value="CBZ40812.1"/>
    <property type="molecule type" value="Genomic_DNA"/>
</dbReference>
<dbReference type="HOGENOM" id="CLU_3045601_0_0_14"/>
<sequence length="54" mass="6198">MFKKEIMKIFPSFNFAGGAPLLFKNEIVNKEGPEKGPSKKQEGKYYFFLNPAIK</sequence>
<evidence type="ECO:0000313" key="2">
    <source>
        <dbReference type="Proteomes" id="UP000008645"/>
    </source>
</evidence>
<organism evidence="1 2">
    <name type="scientific">Mycoplasma suis (strain KI_3806)</name>
    <dbReference type="NCBI Taxonomy" id="708248"/>
    <lineage>
        <taxon>Bacteria</taxon>
        <taxon>Bacillati</taxon>
        <taxon>Mycoplasmatota</taxon>
        <taxon>Mollicutes</taxon>
        <taxon>Mycoplasmataceae</taxon>
        <taxon>Mycoplasma</taxon>
    </lineage>
</organism>